<proteinExistence type="predicted"/>
<gene>
    <name evidence="1" type="ORF">V6N11_031835</name>
</gene>
<name>A0ABR2SYS4_9ROSI</name>
<evidence type="ECO:0000313" key="2">
    <source>
        <dbReference type="Proteomes" id="UP001396334"/>
    </source>
</evidence>
<keyword evidence="2" id="KW-1185">Reference proteome</keyword>
<sequence>MKSIFEWTWRDYKLVVRHVARHRSYLANRIAALGRTALRSGELLPNPPTTLTALVEEDKECNLVDPDMFEWSRAANIACFNLIDDLGG</sequence>
<comment type="caution">
    <text evidence="1">The sequence shown here is derived from an EMBL/GenBank/DDBJ whole genome shotgun (WGS) entry which is preliminary data.</text>
</comment>
<dbReference type="Proteomes" id="UP001396334">
    <property type="component" value="Unassembled WGS sequence"/>
</dbReference>
<organism evidence="1 2">
    <name type="scientific">Hibiscus sabdariffa</name>
    <name type="common">roselle</name>
    <dbReference type="NCBI Taxonomy" id="183260"/>
    <lineage>
        <taxon>Eukaryota</taxon>
        <taxon>Viridiplantae</taxon>
        <taxon>Streptophyta</taxon>
        <taxon>Embryophyta</taxon>
        <taxon>Tracheophyta</taxon>
        <taxon>Spermatophyta</taxon>
        <taxon>Magnoliopsida</taxon>
        <taxon>eudicotyledons</taxon>
        <taxon>Gunneridae</taxon>
        <taxon>Pentapetalae</taxon>
        <taxon>rosids</taxon>
        <taxon>malvids</taxon>
        <taxon>Malvales</taxon>
        <taxon>Malvaceae</taxon>
        <taxon>Malvoideae</taxon>
        <taxon>Hibiscus</taxon>
    </lineage>
</organism>
<protein>
    <submittedName>
        <fullName evidence="1">Uncharacterized protein</fullName>
    </submittedName>
</protein>
<reference evidence="1 2" key="1">
    <citation type="journal article" date="2024" name="G3 (Bethesda)">
        <title>Genome assembly of Hibiscus sabdariffa L. provides insights into metabolisms of medicinal natural products.</title>
        <authorList>
            <person name="Kim T."/>
        </authorList>
    </citation>
    <scope>NUCLEOTIDE SEQUENCE [LARGE SCALE GENOMIC DNA]</scope>
    <source>
        <strain evidence="1">TK-2024</strain>
        <tissue evidence="1">Old leaves</tissue>
    </source>
</reference>
<evidence type="ECO:0000313" key="1">
    <source>
        <dbReference type="EMBL" id="KAK9030408.1"/>
    </source>
</evidence>
<dbReference type="EMBL" id="JBBPBN010000010">
    <property type="protein sequence ID" value="KAK9030408.1"/>
    <property type="molecule type" value="Genomic_DNA"/>
</dbReference>
<accession>A0ABR2SYS4</accession>